<proteinExistence type="inferred from homology"/>
<name>A3LYG9_PICST</name>
<dbReference type="RefSeq" id="XP_001386006.2">
    <property type="nucleotide sequence ID" value="XM_001385969.1"/>
</dbReference>
<dbReference type="GO" id="GO:0015205">
    <property type="term" value="F:nucleobase transmembrane transporter activity"/>
    <property type="evidence" value="ECO:0007669"/>
    <property type="project" value="TreeGrafter"/>
</dbReference>
<dbReference type="FunFam" id="1.10.4160.10:FF:000001">
    <property type="entry name" value="Uracil permease, putative"/>
    <property type="match status" value="1"/>
</dbReference>
<evidence type="ECO:0000256" key="3">
    <source>
        <dbReference type="ARBA" id="ARBA00022692"/>
    </source>
</evidence>
<feature type="transmembrane region" description="Helical" evidence="6">
    <location>
        <begin position="103"/>
        <end position="121"/>
    </location>
</feature>
<evidence type="ECO:0000313" key="8">
    <source>
        <dbReference type="Proteomes" id="UP000002258"/>
    </source>
</evidence>
<dbReference type="InterPro" id="IPR012681">
    <property type="entry name" value="NCS1"/>
</dbReference>
<organism evidence="7 8">
    <name type="scientific">Scheffersomyces stipitis (strain ATCC 58785 / CBS 6054 / NBRC 10063 / NRRL Y-11545)</name>
    <name type="common">Yeast</name>
    <name type="synonym">Pichia stipitis</name>
    <dbReference type="NCBI Taxonomy" id="322104"/>
    <lineage>
        <taxon>Eukaryota</taxon>
        <taxon>Fungi</taxon>
        <taxon>Dikarya</taxon>
        <taxon>Ascomycota</taxon>
        <taxon>Saccharomycotina</taxon>
        <taxon>Pichiomycetes</taxon>
        <taxon>Debaryomycetaceae</taxon>
        <taxon>Scheffersomyces</taxon>
    </lineage>
</organism>
<dbReference type="AlphaFoldDB" id="A3LYG9"/>
<evidence type="ECO:0000256" key="6">
    <source>
        <dbReference type="SAM" id="Phobius"/>
    </source>
</evidence>
<feature type="transmembrane region" description="Helical" evidence="6">
    <location>
        <begin position="359"/>
        <end position="379"/>
    </location>
</feature>
<keyword evidence="3 6" id="KW-0812">Transmembrane</keyword>
<feature type="transmembrane region" description="Helical" evidence="6">
    <location>
        <begin position="69"/>
        <end position="91"/>
    </location>
</feature>
<keyword evidence="8" id="KW-1185">Reference proteome</keyword>
<dbReference type="PANTHER" id="PTHR30618:SF2">
    <property type="entry name" value="ALLANTOIN PERMEASE-RELATED"/>
    <property type="match status" value="1"/>
</dbReference>
<evidence type="ECO:0000256" key="2">
    <source>
        <dbReference type="ARBA" id="ARBA00008974"/>
    </source>
</evidence>
<comment type="similarity">
    <text evidence="2">Belongs to the purine-cytosine permease (2.A.39) family.</text>
</comment>
<feature type="transmembrane region" description="Helical" evidence="6">
    <location>
        <begin position="128"/>
        <end position="148"/>
    </location>
</feature>
<dbReference type="HOGENOM" id="CLU_021555_2_0_1"/>
<protein>
    <submittedName>
        <fullName evidence="7">Allantoin permease</fullName>
    </submittedName>
</protein>
<dbReference type="NCBIfam" id="TIGR00800">
    <property type="entry name" value="ncs1"/>
    <property type="match status" value="1"/>
</dbReference>
<dbReference type="GeneID" id="4840168"/>
<evidence type="ECO:0000313" key="7">
    <source>
        <dbReference type="EMBL" id="ABN67977.2"/>
    </source>
</evidence>
<dbReference type="OMA" id="CGTDMSA"/>
<dbReference type="FunCoup" id="A3LYG9">
    <property type="interactions" value="633"/>
</dbReference>
<evidence type="ECO:0000256" key="4">
    <source>
        <dbReference type="ARBA" id="ARBA00022989"/>
    </source>
</evidence>
<dbReference type="InterPro" id="IPR045225">
    <property type="entry name" value="Uracil/uridine/allantoin_perm"/>
</dbReference>
<feature type="transmembrane region" description="Helical" evidence="6">
    <location>
        <begin position="268"/>
        <end position="287"/>
    </location>
</feature>
<dbReference type="GO" id="GO:0005886">
    <property type="term" value="C:plasma membrane"/>
    <property type="evidence" value="ECO:0007669"/>
    <property type="project" value="TreeGrafter"/>
</dbReference>
<keyword evidence="5 6" id="KW-0472">Membrane</keyword>
<dbReference type="Proteomes" id="UP000002258">
    <property type="component" value="Chromosome 6"/>
</dbReference>
<dbReference type="KEGG" id="pic:PICST_33169"/>
<dbReference type="InParanoid" id="A3LYG9"/>
<dbReference type="eggNOG" id="KOG2466">
    <property type="taxonomic scope" value="Eukaryota"/>
</dbReference>
<evidence type="ECO:0000256" key="1">
    <source>
        <dbReference type="ARBA" id="ARBA00004141"/>
    </source>
</evidence>
<comment type="subcellular location">
    <subcellularLocation>
        <location evidence="1">Membrane</location>
        <topology evidence="1">Multi-pass membrane protein</topology>
    </subcellularLocation>
</comment>
<dbReference type="PANTHER" id="PTHR30618">
    <property type="entry name" value="NCS1 FAMILY PURINE/PYRIMIDINE TRANSPORTER"/>
    <property type="match status" value="1"/>
</dbReference>
<reference evidence="7 8" key="1">
    <citation type="journal article" date="2007" name="Nat. Biotechnol.">
        <title>Genome sequence of the lignocellulose-bioconverting and xylose-fermenting yeast Pichia stipitis.</title>
        <authorList>
            <person name="Jeffries T.W."/>
            <person name="Grigoriev I.V."/>
            <person name="Grimwood J."/>
            <person name="Laplaza J.M."/>
            <person name="Aerts A."/>
            <person name="Salamov A."/>
            <person name="Schmutz J."/>
            <person name="Lindquist E."/>
            <person name="Dehal P."/>
            <person name="Shapiro H."/>
            <person name="Jin Y.S."/>
            <person name="Passoth V."/>
            <person name="Richardson P.M."/>
        </authorList>
    </citation>
    <scope>NUCLEOTIDE SEQUENCE [LARGE SCALE GENOMIC DNA]</scope>
    <source>
        <strain evidence="8">ATCC 58785 / CBS 6054 / NBRC 10063 / NRRL Y-11545</strain>
    </source>
</reference>
<feature type="transmembrane region" description="Helical" evidence="6">
    <location>
        <begin position="230"/>
        <end position="248"/>
    </location>
</feature>
<feature type="transmembrane region" description="Helical" evidence="6">
    <location>
        <begin position="515"/>
        <end position="534"/>
    </location>
</feature>
<dbReference type="InterPro" id="IPR001248">
    <property type="entry name" value="Pur-cyt_permease"/>
</dbReference>
<dbReference type="STRING" id="322104.A3LYG9"/>
<accession>A3LYG9</accession>
<feature type="transmembrane region" description="Helical" evidence="6">
    <location>
        <begin position="199"/>
        <end position="218"/>
    </location>
</feature>
<sequence>MDSKDEKVNTVVSVERGSVEDTEAGFKNETFLQKLIRWVEVQPKGELTHSQMFLYNHDLRPVEAERRQWAWYNYVFFWIADSFNINTWQIAATGIQSGGMNWWQTWISVWIGYTITGLFVSQAARVGIFYHISFPVSVRSAFGIYGSLWPVLNRVVMSAVWYAVQCSVAGPCFEVMLRSIFGQNLDKTMANGISDPDLTTFKFLSFFLFWLFSLPFLWFPPHKVRHLFTVKAYVVPVAGIAFLVWTIVKAGGIGPVVHTPATAQGSKLGWAFVTSTMNCLANFATLITNAPDFSRFATKPSFSMKYLVYSLSIPLCFSLTSLIGILVTSASQSMYGEAYWSPIDVLGRFLDNYTSGNRAGVFLIGLAFALAQLGTNISANSLSFGTDVTALLPRFMSIRRGSYLCAAVALCICPWKLTSSSSMFTTYLSAYSVFLSSIAGVVACDYYYLRRGRIFLTHLYSMTAPESALPSVYKYNFIGCNWRAYAAYIGGIMPNIVGFVGATETHKVPIGATRVYDLNFFAGFFSAFILYYLLSYYFPVSGVPAVGPFEKGWFEINAHVEDFEEELAGNIINPEDTPEGAFTSISYASGSMK</sequence>
<dbReference type="CDD" id="cd11482">
    <property type="entry name" value="SLC-NCS1sbd_NRT1-like"/>
    <property type="match status" value="1"/>
</dbReference>
<keyword evidence="4 6" id="KW-1133">Transmembrane helix</keyword>
<dbReference type="Pfam" id="PF02133">
    <property type="entry name" value="Transp_cyt_pur"/>
    <property type="match status" value="1"/>
</dbReference>
<feature type="transmembrane region" description="Helical" evidence="6">
    <location>
        <begin position="307"/>
        <end position="327"/>
    </location>
</feature>
<feature type="transmembrane region" description="Helical" evidence="6">
    <location>
        <begin position="429"/>
        <end position="449"/>
    </location>
</feature>
<dbReference type="OrthoDB" id="2018619at2759"/>
<dbReference type="EMBL" id="CP000500">
    <property type="protein sequence ID" value="ABN67977.2"/>
    <property type="molecule type" value="Genomic_DNA"/>
</dbReference>
<dbReference type="Gene3D" id="1.10.4160.10">
    <property type="entry name" value="Hydantoin permease"/>
    <property type="match status" value="1"/>
</dbReference>
<evidence type="ECO:0000256" key="5">
    <source>
        <dbReference type="ARBA" id="ARBA00023136"/>
    </source>
</evidence>
<gene>
    <name evidence="7" type="primary">DAL4.2</name>
    <name evidence="7" type="ORF">PICST_33169</name>
</gene>